<dbReference type="Proteomes" id="UP000004277">
    <property type="component" value="Unassembled WGS sequence"/>
</dbReference>
<accession>A0ACD3SMS5</accession>
<protein>
    <submittedName>
        <fullName evidence="1">Tripartite tricarboxylate transporter substrate binding protein</fullName>
    </submittedName>
</protein>
<proteinExistence type="predicted"/>
<evidence type="ECO:0000313" key="1">
    <source>
        <dbReference type="EMBL" id="TMS57497.1"/>
    </source>
</evidence>
<reference evidence="1" key="1">
    <citation type="submission" date="2019-05" db="EMBL/GenBank/DDBJ databases">
        <title>Revised genome assembly of Burkholderiaceae (previously Ralstonia) sp. PBA.</title>
        <authorList>
            <person name="Gan H.M."/>
        </authorList>
    </citation>
    <scope>NUCLEOTIDE SEQUENCE</scope>
    <source>
        <strain evidence="1">PBA</strain>
    </source>
</reference>
<dbReference type="EMBL" id="AKCV02000023">
    <property type="protein sequence ID" value="TMS57497.1"/>
    <property type="molecule type" value="Genomic_DNA"/>
</dbReference>
<sequence length="327" mass="34564">MKLFKSLALLVCMSTLPGLAGAASDPAASYPDKPVRVIVPFPPGGATDIVGREIADRLSRALGQPFVVENRSGASGNIGMEAAARSAPDGYTLVVGAPQTLTINPLLFKNSNFDPQKRLDPIVVVATVPNVLIISPKLQAKSVKDVINLAKQKPGKLNYGSSSIGGTPHLSSEMFKSMTGTFITHIPYRGSAPALADLMGGQIDLMFDNLPAALPHIKSGRIKALAVTTAQRSPSAPDLPTMIEAGVPGFESQGWFSLLAPAGTPPAILQKINTEVNKILATDTFKQRLDNVGGQAKGGSIADFRQLMDAEMQRWAKVIKFANITVE</sequence>
<keyword evidence="2" id="KW-1185">Reference proteome</keyword>
<name>A0ACD3SMS5_9BURK</name>
<comment type="caution">
    <text evidence="1">The sequence shown here is derived from an EMBL/GenBank/DDBJ whole genome shotgun (WGS) entry which is preliminary data.</text>
</comment>
<evidence type="ECO:0000313" key="2">
    <source>
        <dbReference type="Proteomes" id="UP000004277"/>
    </source>
</evidence>
<gene>
    <name evidence="1" type="ORF">MW7_012940</name>
</gene>
<organism evidence="1 2">
    <name type="scientific">Imbroritus primus</name>
    <dbReference type="NCBI Taxonomy" id="3058603"/>
    <lineage>
        <taxon>Bacteria</taxon>
        <taxon>Pseudomonadati</taxon>
        <taxon>Pseudomonadota</taxon>
        <taxon>Betaproteobacteria</taxon>
        <taxon>Burkholderiales</taxon>
        <taxon>Burkholderiaceae</taxon>
        <taxon>Imbroritus</taxon>
    </lineage>
</organism>